<dbReference type="PANTHER" id="PTHR47515">
    <property type="entry name" value="LOW CALCIUM RESPONSE LOCUS PROTEIN T"/>
    <property type="match status" value="1"/>
</dbReference>
<dbReference type="InterPro" id="IPR012337">
    <property type="entry name" value="RNaseH-like_sf"/>
</dbReference>
<dbReference type="SUPFAM" id="SSF53098">
    <property type="entry name" value="Ribonuclease H-like"/>
    <property type="match status" value="1"/>
</dbReference>
<comment type="caution">
    <text evidence="3">The sequence shown here is derived from an EMBL/GenBank/DDBJ whole genome shotgun (WGS) entry which is preliminary data.</text>
</comment>
<dbReference type="EMBL" id="BNAP01000014">
    <property type="protein sequence ID" value="GHG95489.1"/>
    <property type="molecule type" value="Genomic_DNA"/>
</dbReference>
<dbReference type="Pfam" id="PF13683">
    <property type="entry name" value="rve_3"/>
    <property type="match status" value="1"/>
</dbReference>
<dbReference type="PANTHER" id="PTHR47515:SF1">
    <property type="entry name" value="BLR2054 PROTEIN"/>
    <property type="match status" value="1"/>
</dbReference>
<dbReference type="InterPro" id="IPR001584">
    <property type="entry name" value="Integrase_cat-core"/>
</dbReference>
<reference evidence="3" key="1">
    <citation type="journal article" date="2014" name="Int. J. Syst. Evol. Microbiol.">
        <title>Complete genome sequence of Corynebacterium casei LMG S-19264T (=DSM 44701T), isolated from a smear-ripened cheese.</title>
        <authorList>
            <consortium name="US DOE Joint Genome Institute (JGI-PGF)"/>
            <person name="Walter F."/>
            <person name="Albersmeier A."/>
            <person name="Kalinowski J."/>
            <person name="Ruckert C."/>
        </authorList>
    </citation>
    <scope>NUCLEOTIDE SEQUENCE</scope>
    <source>
        <strain evidence="3">CGMCC 1.7081</strain>
    </source>
</reference>
<dbReference type="GO" id="GO:0015074">
    <property type="term" value="P:DNA integration"/>
    <property type="evidence" value="ECO:0007669"/>
    <property type="project" value="InterPro"/>
</dbReference>
<gene>
    <name evidence="3" type="ORF">GCM10010961_29240</name>
</gene>
<feature type="region of interest" description="Disordered" evidence="1">
    <location>
        <begin position="76"/>
        <end position="102"/>
    </location>
</feature>
<keyword evidence="4" id="KW-1185">Reference proteome</keyword>
<name>A0A8J3HA04_9RHOB</name>
<protein>
    <recommendedName>
        <fullName evidence="2">Integrase catalytic domain-containing protein</fullName>
    </recommendedName>
</protein>
<dbReference type="AlphaFoldDB" id="A0A8J3HA04"/>
<proteinExistence type="predicted"/>
<feature type="domain" description="Integrase catalytic" evidence="2">
    <location>
        <begin position="1"/>
        <end position="54"/>
    </location>
</feature>
<feature type="compositionally biased region" description="Basic residues" evidence="1">
    <location>
        <begin position="76"/>
        <end position="86"/>
    </location>
</feature>
<evidence type="ECO:0000313" key="3">
    <source>
        <dbReference type="EMBL" id="GHG95489.1"/>
    </source>
</evidence>
<organism evidence="3 4">
    <name type="scientific">Pseudodonghicola xiamenensis</name>
    <dbReference type="NCBI Taxonomy" id="337702"/>
    <lineage>
        <taxon>Bacteria</taxon>
        <taxon>Pseudomonadati</taxon>
        <taxon>Pseudomonadota</taxon>
        <taxon>Alphaproteobacteria</taxon>
        <taxon>Rhodobacterales</taxon>
        <taxon>Paracoccaceae</taxon>
        <taxon>Pseudodonghicola</taxon>
    </lineage>
</organism>
<accession>A0A8J3HA04</accession>
<evidence type="ECO:0000256" key="1">
    <source>
        <dbReference type="SAM" id="MobiDB-lite"/>
    </source>
</evidence>
<sequence>MQNGFMESFNGRMRDELLNKTMFRNLAHARIVIAAWAADYDTERPHSALDYQTPTDYARPPTTAIAHSAARSKAAHARRLHTRRKSAPTPTRLRSRLEKRPLAGQRRLRCQVFPRNTGLDMPHPHMMPHVAQK</sequence>
<evidence type="ECO:0000313" key="4">
    <source>
        <dbReference type="Proteomes" id="UP000611500"/>
    </source>
</evidence>
<reference evidence="3" key="2">
    <citation type="submission" date="2020-09" db="EMBL/GenBank/DDBJ databases">
        <authorList>
            <person name="Sun Q."/>
            <person name="Zhou Y."/>
        </authorList>
    </citation>
    <scope>NUCLEOTIDE SEQUENCE</scope>
    <source>
        <strain evidence="3">CGMCC 1.7081</strain>
    </source>
</reference>
<dbReference type="Proteomes" id="UP000611500">
    <property type="component" value="Unassembled WGS sequence"/>
</dbReference>
<evidence type="ECO:0000259" key="2">
    <source>
        <dbReference type="Pfam" id="PF13683"/>
    </source>
</evidence>